<accession>A0A023B3W6</accession>
<feature type="coiled-coil region" evidence="1">
    <location>
        <begin position="92"/>
        <end position="163"/>
    </location>
</feature>
<dbReference type="VEuPathDB" id="CryptoDB:GNI_106230"/>
<gene>
    <name evidence="3" type="ORF">GNI_106230</name>
</gene>
<reference evidence="3" key="1">
    <citation type="submission" date="2013-12" db="EMBL/GenBank/DDBJ databases">
        <authorList>
            <person name="Omoto C.K."/>
            <person name="Sibley D."/>
            <person name="Venepally P."/>
            <person name="Hadjithomas M."/>
            <person name="Karamycheva S."/>
            <person name="Brunk B."/>
            <person name="Roos D."/>
            <person name="Caler E."/>
            <person name="Lorenzi H."/>
        </authorList>
    </citation>
    <scope>NUCLEOTIDE SEQUENCE</scope>
</reference>
<evidence type="ECO:0000256" key="2">
    <source>
        <dbReference type="SAM" id="MobiDB-lite"/>
    </source>
</evidence>
<dbReference type="EMBL" id="AFNH02000791">
    <property type="protein sequence ID" value="EZG56028.1"/>
    <property type="molecule type" value="Genomic_DNA"/>
</dbReference>
<dbReference type="AlphaFoldDB" id="A0A023B3W6"/>
<evidence type="ECO:0000313" key="4">
    <source>
        <dbReference type="Proteomes" id="UP000019763"/>
    </source>
</evidence>
<feature type="compositionally biased region" description="Polar residues" evidence="2">
    <location>
        <begin position="805"/>
        <end position="814"/>
    </location>
</feature>
<sequence length="820" mass="90916">MDRTARDSLEIGVIRSGPFTPSRHLFLLASASLLLASAASLEEQFVCAKHGAIFTIRHTDPFQNRTSPPSAPPKKRKKPELDRVKVKMPGNNSEYERMVEELAAREAEMEAKMKEEMEAKMKEWAAKEAKMEEEWAAKEAEMKAEMEAKEKEWAAKMEEELEALRHPAIANFTPGAISDNPRADASAQLAAKAFDVEYRTPHLAVDDAFQLFAQVADSTERVDVVALCQSSGFGKSRLLKEVSKRYYTCYMSLPLGQYESRGYPMPTARGRQFMSRLLRVNKCLDDEVAVIERRYMEAIVEEVALMVEACIAFRGTAEEWYRQSVTESDLEEASPGAQRSLPDLLARFSSLKGYPLVFMLDEAGALLPPSVIETSYFRLVRRALAIKGISLVCASTNSKVQNFAPSLHSDTSAKMLKRKSTPPRPLLAISTRDAFANLQLPVTLSEAASPGYCVSFGRPMWMALFGAMGDDVDAADLRKFAADKIAAYGSLNTEGACFAAAAILGVLRIRPSVAVAESLVSHHMATLLHVSDDRELLYVGYDSDPNLAEGAMSILFQHEQEVLKSVVKAVGCGTVDKGNMGEFYCRLLLARARAGMKSSTSSVHEFRCAVFGGSSEVHDDPRSNFTGTILFNHFATCPPPYTQERLRAAFLRRAAIIPALENQKAVDLIIPVFHGGSDDDLVEADKMGAIAVQVKNCKQPLNATVLLESMEEYTGGFPIPWENWLVMATVQRRSKGIRNLVTFEELMTRVAPSHAWPLWRALLAADLSFNELVPPGDERWTGPHAKFFGDWSDPLRPPHPVPPTDKQQLSAQFNKRQRHA</sequence>
<protein>
    <submittedName>
        <fullName evidence="3">Uncharacterized protein</fullName>
    </submittedName>
</protein>
<evidence type="ECO:0000313" key="3">
    <source>
        <dbReference type="EMBL" id="EZG56028.1"/>
    </source>
</evidence>
<dbReference type="PANTHER" id="PTHR33266">
    <property type="entry name" value="CHROMOSOME 15, WHOLE GENOME SHOTGUN SEQUENCE"/>
    <property type="match status" value="1"/>
</dbReference>
<name>A0A023B3W6_GRENI</name>
<organism evidence="3 4">
    <name type="scientific">Gregarina niphandrodes</name>
    <name type="common">Septate eugregarine</name>
    <dbReference type="NCBI Taxonomy" id="110365"/>
    <lineage>
        <taxon>Eukaryota</taxon>
        <taxon>Sar</taxon>
        <taxon>Alveolata</taxon>
        <taxon>Apicomplexa</taxon>
        <taxon>Conoidasida</taxon>
        <taxon>Gregarinasina</taxon>
        <taxon>Eugregarinorida</taxon>
        <taxon>Gregarinidae</taxon>
        <taxon>Gregarina</taxon>
    </lineage>
</organism>
<dbReference type="OrthoDB" id="107110at2759"/>
<evidence type="ECO:0000256" key="1">
    <source>
        <dbReference type="SAM" id="Coils"/>
    </source>
</evidence>
<proteinExistence type="predicted"/>
<feature type="region of interest" description="Disordered" evidence="2">
    <location>
        <begin position="59"/>
        <end position="81"/>
    </location>
</feature>
<feature type="region of interest" description="Disordered" evidence="2">
    <location>
        <begin position="791"/>
        <end position="820"/>
    </location>
</feature>
<keyword evidence="4" id="KW-1185">Reference proteome</keyword>
<dbReference type="RefSeq" id="XP_011131369.1">
    <property type="nucleotide sequence ID" value="XM_011133067.1"/>
</dbReference>
<keyword evidence="1" id="KW-0175">Coiled coil</keyword>
<comment type="caution">
    <text evidence="3">The sequence shown here is derived from an EMBL/GenBank/DDBJ whole genome shotgun (WGS) entry which is preliminary data.</text>
</comment>
<dbReference type="PANTHER" id="PTHR33266:SF1">
    <property type="entry name" value="F-BOX DOMAIN-CONTAINING PROTEIN"/>
    <property type="match status" value="1"/>
</dbReference>
<dbReference type="eggNOG" id="ENOG502S6K1">
    <property type="taxonomic scope" value="Eukaryota"/>
</dbReference>
<dbReference type="Proteomes" id="UP000019763">
    <property type="component" value="Unassembled WGS sequence"/>
</dbReference>
<dbReference type="GeneID" id="22913789"/>